<dbReference type="SUPFAM" id="SSF52172">
    <property type="entry name" value="CheY-like"/>
    <property type="match status" value="1"/>
</dbReference>
<dbReference type="InterPro" id="IPR035965">
    <property type="entry name" value="PAS-like_dom_sf"/>
</dbReference>
<dbReference type="CDD" id="cd00130">
    <property type="entry name" value="PAS"/>
    <property type="match status" value="2"/>
</dbReference>
<evidence type="ECO:0000256" key="2">
    <source>
        <dbReference type="ARBA" id="ARBA00012438"/>
    </source>
</evidence>
<dbReference type="Proteomes" id="UP000574067">
    <property type="component" value="Unassembled WGS sequence"/>
</dbReference>
<dbReference type="SMART" id="SM00086">
    <property type="entry name" value="PAC"/>
    <property type="match status" value="2"/>
</dbReference>
<dbReference type="Gene3D" id="1.10.287.130">
    <property type="match status" value="1"/>
</dbReference>
<feature type="transmembrane region" description="Helical" evidence="8">
    <location>
        <begin position="180"/>
        <end position="205"/>
    </location>
</feature>
<evidence type="ECO:0000259" key="11">
    <source>
        <dbReference type="PROSITE" id="PS50112"/>
    </source>
</evidence>
<keyword evidence="8" id="KW-0472">Membrane</keyword>
<dbReference type="InterPro" id="IPR001789">
    <property type="entry name" value="Sig_transdc_resp-reg_receiver"/>
</dbReference>
<dbReference type="InterPro" id="IPR000700">
    <property type="entry name" value="PAS-assoc_C"/>
</dbReference>
<dbReference type="Gene3D" id="3.30.565.10">
    <property type="entry name" value="Histidine kinase-like ATPase, C-terminal domain"/>
    <property type="match status" value="1"/>
</dbReference>
<dbReference type="SMART" id="SM00387">
    <property type="entry name" value="HATPase_c"/>
    <property type="match status" value="1"/>
</dbReference>
<feature type="transmembrane region" description="Helical" evidence="8">
    <location>
        <begin position="118"/>
        <end position="137"/>
    </location>
</feature>
<dbReference type="CDD" id="cd17580">
    <property type="entry name" value="REC_2_DhkD-like"/>
    <property type="match status" value="1"/>
</dbReference>
<feature type="domain" description="PAC" evidence="12">
    <location>
        <begin position="342"/>
        <end position="394"/>
    </location>
</feature>
<dbReference type="FunFam" id="1.10.287.130:FF:000001">
    <property type="entry name" value="Two-component sensor histidine kinase"/>
    <property type="match status" value="1"/>
</dbReference>
<feature type="modified residue" description="4-aspartylphosphate" evidence="7">
    <location>
        <position position="824"/>
    </location>
</feature>
<feature type="transmembrane region" description="Helical" evidence="8">
    <location>
        <begin position="214"/>
        <end position="235"/>
    </location>
</feature>
<keyword evidence="8" id="KW-0812">Transmembrane</keyword>
<dbReference type="InterPro" id="IPR036890">
    <property type="entry name" value="HATPase_C_sf"/>
</dbReference>
<dbReference type="InterPro" id="IPR001610">
    <property type="entry name" value="PAC"/>
</dbReference>
<protein>
    <recommendedName>
        <fullName evidence="2">histidine kinase</fullName>
        <ecNumber evidence="2">2.7.13.3</ecNumber>
    </recommendedName>
</protein>
<dbReference type="Pfam" id="PF00512">
    <property type="entry name" value="HisKA"/>
    <property type="match status" value="1"/>
</dbReference>
<dbReference type="Gene3D" id="3.30.450.20">
    <property type="entry name" value="PAS domain"/>
    <property type="match status" value="2"/>
</dbReference>
<dbReference type="EMBL" id="JABBFW010000015">
    <property type="protein sequence ID" value="NML17097.1"/>
    <property type="molecule type" value="Genomic_DNA"/>
</dbReference>
<feature type="domain" description="PAS" evidence="11">
    <location>
        <begin position="395"/>
        <end position="465"/>
    </location>
</feature>
<dbReference type="InterPro" id="IPR005467">
    <property type="entry name" value="His_kinase_dom"/>
</dbReference>
<dbReference type="InterPro" id="IPR036097">
    <property type="entry name" value="HisK_dim/P_sf"/>
</dbReference>
<organism evidence="13 14">
    <name type="scientific">Azohydromonas caseinilytica</name>
    <dbReference type="NCBI Taxonomy" id="2728836"/>
    <lineage>
        <taxon>Bacteria</taxon>
        <taxon>Pseudomonadati</taxon>
        <taxon>Pseudomonadota</taxon>
        <taxon>Betaproteobacteria</taxon>
        <taxon>Burkholderiales</taxon>
        <taxon>Sphaerotilaceae</taxon>
        <taxon>Azohydromonas</taxon>
    </lineage>
</organism>
<dbReference type="SMART" id="SM00448">
    <property type="entry name" value="REC"/>
    <property type="match status" value="1"/>
</dbReference>
<dbReference type="CDD" id="cd00075">
    <property type="entry name" value="HATPase"/>
    <property type="match status" value="1"/>
</dbReference>
<gene>
    <name evidence="13" type="ORF">HHL10_19155</name>
</gene>
<feature type="domain" description="Histidine kinase" evidence="9">
    <location>
        <begin position="538"/>
        <end position="756"/>
    </location>
</feature>
<evidence type="ECO:0000259" key="9">
    <source>
        <dbReference type="PROSITE" id="PS50109"/>
    </source>
</evidence>
<evidence type="ECO:0000256" key="8">
    <source>
        <dbReference type="SAM" id="Phobius"/>
    </source>
</evidence>
<dbReference type="PROSITE" id="PS50110">
    <property type="entry name" value="RESPONSE_REGULATORY"/>
    <property type="match status" value="1"/>
</dbReference>
<keyword evidence="3 7" id="KW-0597">Phosphoprotein</keyword>
<dbReference type="Pfam" id="PF02518">
    <property type="entry name" value="HATPase_c"/>
    <property type="match status" value="1"/>
</dbReference>
<dbReference type="CDD" id="cd00082">
    <property type="entry name" value="HisKA"/>
    <property type="match status" value="1"/>
</dbReference>
<dbReference type="SUPFAM" id="SSF47384">
    <property type="entry name" value="Homodimeric domain of signal transducing histidine kinase"/>
    <property type="match status" value="1"/>
</dbReference>
<dbReference type="InterPro" id="IPR013655">
    <property type="entry name" value="PAS_fold_3"/>
</dbReference>
<dbReference type="AlphaFoldDB" id="A0A848FAA5"/>
<dbReference type="InterPro" id="IPR003661">
    <property type="entry name" value="HisK_dim/P_dom"/>
</dbReference>
<dbReference type="Pfam" id="PF17158">
    <property type="entry name" value="MASE4"/>
    <property type="match status" value="1"/>
</dbReference>
<comment type="catalytic activity">
    <reaction evidence="1">
        <text>ATP + protein L-histidine = ADP + protein N-phospho-L-histidine.</text>
        <dbReference type="EC" id="2.7.13.3"/>
    </reaction>
</comment>
<evidence type="ECO:0000256" key="1">
    <source>
        <dbReference type="ARBA" id="ARBA00000085"/>
    </source>
</evidence>
<dbReference type="SUPFAM" id="SSF55785">
    <property type="entry name" value="PYP-like sensor domain (PAS domain)"/>
    <property type="match status" value="2"/>
</dbReference>
<dbReference type="RefSeq" id="WP_169162004.1">
    <property type="nucleotide sequence ID" value="NZ_JABBFW010000015.1"/>
</dbReference>
<name>A0A848FAA5_9BURK</name>
<dbReference type="PRINTS" id="PR00344">
    <property type="entry name" value="BCTRLSENSOR"/>
</dbReference>
<evidence type="ECO:0000313" key="13">
    <source>
        <dbReference type="EMBL" id="NML17097.1"/>
    </source>
</evidence>
<dbReference type="SUPFAM" id="SSF55874">
    <property type="entry name" value="ATPase domain of HSP90 chaperone/DNA topoisomerase II/histidine kinase"/>
    <property type="match status" value="1"/>
</dbReference>
<dbReference type="PROSITE" id="PS50112">
    <property type="entry name" value="PAS"/>
    <property type="match status" value="2"/>
</dbReference>
<feature type="domain" description="PAS" evidence="11">
    <location>
        <begin position="270"/>
        <end position="339"/>
    </location>
</feature>
<feature type="transmembrane region" description="Helical" evidence="8">
    <location>
        <begin position="79"/>
        <end position="98"/>
    </location>
</feature>
<keyword evidence="6" id="KW-0902">Two-component regulatory system</keyword>
<evidence type="ECO:0000256" key="6">
    <source>
        <dbReference type="ARBA" id="ARBA00023012"/>
    </source>
</evidence>
<dbReference type="Pfam" id="PF08447">
    <property type="entry name" value="PAS_3"/>
    <property type="match status" value="2"/>
</dbReference>
<sequence>MFHTFIAHEGETSARDQRLVLGLCAALLFGGLALLPRIATPWTPLPHLSGLYAVAVAIADFLTYALLRHEARESRAVRVLALAYLYGGLMALLHLLHFPGAVLPGRPVLGSVDGAVGWLYQAWQLGFMALLLWGVRTQQRAAPGQGRRGLGEAGVAAAVLGLLTLAHLPGMPSYFSGAPGVFPAAGLALSLAAIGAALLAVGLILRGRLLSDPLYLGLCVVLWGNAIGLGLQVVAGQRYTAGWYLGRIEHALSSLVLLVLLLKYFVRLQVEARFRAIADSAPVLIWQADANSTVFVNEEYARFVGKPAARLLGMGWAEAIHPGDAAAYLAAYQAAYERRARFEAQFRLRRQDGEYRWLKTVGLPQAERDGRFGGYVGSSFDVTDMKRAEEALRASEEWFREVADAAPAILWVTDAQGLCTFLSRRWRELTGQPAEAVLGLGWVRAVHPEDQVAVEARFKDALARREPFELDYRVRTADGGWRWCIDLGVPRLDPQGRFLGYVGSVVDITERKQAEMENSRLNAALQEADRRKDDFLATLAHELRNPLAPLRTGLEILRRAPDSAAAQRALPMMQRQLTHIVRLIDDLMDVARITQGRLALQPVPLDLRRIVGDAVEAHQGQVEAAGQRLGVVLPPEAVPVRGDATRLGQAIGNLLGNASKYSPPGSAIEVSLSVRGAATALVEVRDSGLGLPRERIETAFERFSTLNRELQRLQPGLGIGLSVVRSLVEMHGGRAWAHSEGLGHGASFYVELPLLPSGEPASAGEGVEARLQPLAVLLVDDNRDAAELLGEELRLDGHRVAVVHDPHVAVAAACRHRPDVVFLDIAMPGLDGYEVARRLRAVPELRQVLLVALTGFGGREDRGRVKAAGFDAHLVKPASAAQIGALLRQRARREAADGTGRPSAAPAS</sequence>
<reference evidence="13 14" key="1">
    <citation type="submission" date="2020-04" db="EMBL/GenBank/DDBJ databases">
        <title>Azohydromonas sp. isolated from soil.</title>
        <authorList>
            <person name="Dahal R.H."/>
        </authorList>
    </citation>
    <scope>NUCLEOTIDE SEQUENCE [LARGE SCALE GENOMIC DNA]</scope>
    <source>
        <strain evidence="13 14">G-1-1-14</strain>
    </source>
</reference>
<dbReference type="Pfam" id="PF00072">
    <property type="entry name" value="Response_reg"/>
    <property type="match status" value="1"/>
</dbReference>
<dbReference type="Gene3D" id="3.40.50.2300">
    <property type="match status" value="1"/>
</dbReference>
<feature type="transmembrane region" description="Helical" evidence="8">
    <location>
        <begin position="20"/>
        <end position="39"/>
    </location>
</feature>
<evidence type="ECO:0000256" key="3">
    <source>
        <dbReference type="ARBA" id="ARBA00022553"/>
    </source>
</evidence>
<dbReference type="FunFam" id="3.30.450.20:FF:000099">
    <property type="entry name" value="Sensory box sensor histidine kinase"/>
    <property type="match status" value="2"/>
</dbReference>
<dbReference type="InterPro" id="IPR033424">
    <property type="entry name" value="MASE4"/>
</dbReference>
<keyword evidence="14" id="KW-1185">Reference proteome</keyword>
<dbReference type="PROSITE" id="PS50109">
    <property type="entry name" value="HIS_KIN"/>
    <property type="match status" value="1"/>
</dbReference>
<evidence type="ECO:0000313" key="14">
    <source>
        <dbReference type="Proteomes" id="UP000574067"/>
    </source>
</evidence>
<dbReference type="InterPro" id="IPR011006">
    <property type="entry name" value="CheY-like_superfamily"/>
</dbReference>
<keyword evidence="5" id="KW-0418">Kinase</keyword>
<dbReference type="PANTHER" id="PTHR43547:SF2">
    <property type="entry name" value="HYBRID SIGNAL TRANSDUCTION HISTIDINE KINASE C"/>
    <property type="match status" value="1"/>
</dbReference>
<dbReference type="InterPro" id="IPR000014">
    <property type="entry name" value="PAS"/>
</dbReference>
<keyword evidence="8" id="KW-1133">Transmembrane helix</keyword>
<dbReference type="NCBIfam" id="TIGR00229">
    <property type="entry name" value="sensory_box"/>
    <property type="match status" value="2"/>
</dbReference>
<evidence type="ECO:0000259" key="10">
    <source>
        <dbReference type="PROSITE" id="PS50110"/>
    </source>
</evidence>
<accession>A0A848FAA5</accession>
<feature type="transmembrane region" description="Helical" evidence="8">
    <location>
        <begin position="45"/>
        <end position="67"/>
    </location>
</feature>
<dbReference type="PANTHER" id="PTHR43547">
    <property type="entry name" value="TWO-COMPONENT HISTIDINE KINASE"/>
    <property type="match status" value="1"/>
</dbReference>
<dbReference type="EC" id="2.7.13.3" evidence="2"/>
<feature type="domain" description="Response regulatory" evidence="10">
    <location>
        <begin position="775"/>
        <end position="891"/>
    </location>
</feature>
<dbReference type="SMART" id="SM00388">
    <property type="entry name" value="HisKA"/>
    <property type="match status" value="1"/>
</dbReference>
<comment type="caution">
    <text evidence="13">The sequence shown here is derived from an EMBL/GenBank/DDBJ whole genome shotgun (WGS) entry which is preliminary data.</text>
</comment>
<dbReference type="SMART" id="SM00091">
    <property type="entry name" value="PAS"/>
    <property type="match status" value="3"/>
</dbReference>
<feature type="domain" description="PAC" evidence="12">
    <location>
        <begin position="468"/>
        <end position="520"/>
    </location>
</feature>
<evidence type="ECO:0000259" key="12">
    <source>
        <dbReference type="PROSITE" id="PS50113"/>
    </source>
</evidence>
<keyword evidence="4" id="KW-0808">Transferase</keyword>
<evidence type="ECO:0000256" key="4">
    <source>
        <dbReference type="ARBA" id="ARBA00022679"/>
    </source>
</evidence>
<dbReference type="GO" id="GO:0000155">
    <property type="term" value="F:phosphorelay sensor kinase activity"/>
    <property type="evidence" value="ECO:0007669"/>
    <property type="project" value="InterPro"/>
</dbReference>
<feature type="transmembrane region" description="Helical" evidence="8">
    <location>
        <begin position="149"/>
        <end position="168"/>
    </location>
</feature>
<dbReference type="InterPro" id="IPR003594">
    <property type="entry name" value="HATPase_dom"/>
</dbReference>
<dbReference type="PROSITE" id="PS50113">
    <property type="entry name" value="PAC"/>
    <property type="match status" value="2"/>
</dbReference>
<evidence type="ECO:0000256" key="5">
    <source>
        <dbReference type="ARBA" id="ARBA00022777"/>
    </source>
</evidence>
<proteinExistence type="predicted"/>
<dbReference type="InterPro" id="IPR004358">
    <property type="entry name" value="Sig_transdc_His_kin-like_C"/>
</dbReference>
<evidence type="ECO:0000256" key="7">
    <source>
        <dbReference type="PROSITE-ProRule" id="PRU00169"/>
    </source>
</evidence>